<dbReference type="GO" id="GO:0005886">
    <property type="term" value="C:plasma membrane"/>
    <property type="evidence" value="ECO:0007669"/>
    <property type="project" value="UniProtKB-SubCell"/>
</dbReference>
<keyword evidence="7 8" id="KW-0472">Membrane</keyword>
<evidence type="ECO:0000256" key="5">
    <source>
        <dbReference type="ARBA" id="ARBA00022692"/>
    </source>
</evidence>
<evidence type="ECO:0000256" key="1">
    <source>
        <dbReference type="ARBA" id="ARBA00004651"/>
    </source>
</evidence>
<feature type="transmembrane region" description="Helical" evidence="8">
    <location>
        <begin position="53"/>
        <end position="71"/>
    </location>
</feature>
<evidence type="ECO:0000259" key="9">
    <source>
        <dbReference type="Pfam" id="PF00892"/>
    </source>
</evidence>
<feature type="domain" description="EamA" evidence="9">
    <location>
        <begin position="52"/>
        <end position="186"/>
    </location>
</feature>
<gene>
    <name evidence="10" type="primary">rarD</name>
    <name evidence="10" type="ORF">OJ997_07455</name>
</gene>
<comment type="subcellular location">
    <subcellularLocation>
        <location evidence="1">Cell membrane</location>
        <topology evidence="1">Multi-pass membrane protein</topology>
    </subcellularLocation>
</comment>
<keyword evidence="3" id="KW-0813">Transport</keyword>
<dbReference type="PANTHER" id="PTHR22911:SF137">
    <property type="entry name" value="SOLUTE CARRIER FAMILY 35 MEMBER G2-RELATED"/>
    <property type="match status" value="1"/>
</dbReference>
<feature type="transmembrane region" description="Helical" evidence="8">
    <location>
        <begin position="310"/>
        <end position="330"/>
    </location>
</feature>
<dbReference type="PANTHER" id="PTHR22911">
    <property type="entry name" value="ACYL-MALONYL CONDENSING ENZYME-RELATED"/>
    <property type="match status" value="1"/>
</dbReference>
<feature type="transmembrane region" description="Helical" evidence="8">
    <location>
        <begin position="194"/>
        <end position="209"/>
    </location>
</feature>
<sequence>MRDDREGTATRRLPHQRWICRAHESPEYERGYAGRASVSLPYPRLPLSRQRSGFLAGLAAYLLWGLFPLYWPLLEPAGAVEILAHRILWSVVLLVAVLAFTDGFRWARELERKKLALLALAAALITVNWGVFIYGVNSGHVVETSLGYFINPLVTVALAVLVIGERLRRAQWAAVAIAAVAVVVLTVAYGRPPFIALTLAFSFGFYGLVKKQVGIGGTQSVAIETAFLFTPALLCVIWFAGSGEGTFAHEGAGHALLMAGGGIVTAIPLMLFGTAAVRIPLTTIGLLQYLAPIMQFGIGVGIRGEEMPTARWIGFGLVWVAVIVFTADSVRARARLAPARALAAKQ</sequence>
<dbReference type="Proteomes" id="UP001147653">
    <property type="component" value="Unassembled WGS sequence"/>
</dbReference>
<feature type="transmembrane region" description="Helical" evidence="8">
    <location>
        <begin position="170"/>
        <end position="188"/>
    </location>
</feature>
<dbReference type="AlphaFoldDB" id="A0A9X3S8C4"/>
<dbReference type="EMBL" id="JAPDDP010000009">
    <property type="protein sequence ID" value="MDA0180126.1"/>
    <property type="molecule type" value="Genomic_DNA"/>
</dbReference>
<evidence type="ECO:0000256" key="4">
    <source>
        <dbReference type="ARBA" id="ARBA00022475"/>
    </source>
</evidence>
<organism evidence="10 11">
    <name type="scientific">Solirubrobacter phytolaccae</name>
    <dbReference type="NCBI Taxonomy" id="1404360"/>
    <lineage>
        <taxon>Bacteria</taxon>
        <taxon>Bacillati</taxon>
        <taxon>Actinomycetota</taxon>
        <taxon>Thermoleophilia</taxon>
        <taxon>Solirubrobacterales</taxon>
        <taxon>Solirubrobacteraceae</taxon>
        <taxon>Solirubrobacter</taxon>
    </lineage>
</organism>
<evidence type="ECO:0000313" key="11">
    <source>
        <dbReference type="Proteomes" id="UP001147653"/>
    </source>
</evidence>
<dbReference type="InterPro" id="IPR037185">
    <property type="entry name" value="EmrE-like"/>
</dbReference>
<proteinExistence type="inferred from homology"/>
<feature type="transmembrane region" description="Helical" evidence="8">
    <location>
        <begin position="221"/>
        <end position="240"/>
    </location>
</feature>
<protein>
    <submittedName>
        <fullName evidence="10">EamA family transporter RarD</fullName>
    </submittedName>
</protein>
<accession>A0A9X3S8C4</accession>
<evidence type="ECO:0000256" key="3">
    <source>
        <dbReference type="ARBA" id="ARBA00022448"/>
    </source>
</evidence>
<dbReference type="NCBIfam" id="TIGR00688">
    <property type="entry name" value="rarD"/>
    <property type="match status" value="1"/>
</dbReference>
<evidence type="ECO:0000256" key="7">
    <source>
        <dbReference type="ARBA" id="ARBA00023136"/>
    </source>
</evidence>
<feature type="transmembrane region" description="Helical" evidence="8">
    <location>
        <begin position="279"/>
        <end position="298"/>
    </location>
</feature>
<dbReference type="Pfam" id="PF00892">
    <property type="entry name" value="EamA"/>
    <property type="match status" value="1"/>
</dbReference>
<evidence type="ECO:0000256" key="8">
    <source>
        <dbReference type="SAM" id="Phobius"/>
    </source>
</evidence>
<feature type="transmembrane region" description="Helical" evidence="8">
    <location>
        <begin position="252"/>
        <end position="272"/>
    </location>
</feature>
<evidence type="ECO:0000313" key="10">
    <source>
        <dbReference type="EMBL" id="MDA0180126.1"/>
    </source>
</evidence>
<feature type="transmembrane region" description="Helical" evidence="8">
    <location>
        <begin position="83"/>
        <end position="103"/>
    </location>
</feature>
<keyword evidence="5 8" id="KW-0812">Transmembrane</keyword>
<keyword evidence="6 8" id="KW-1133">Transmembrane helix</keyword>
<evidence type="ECO:0000256" key="2">
    <source>
        <dbReference type="ARBA" id="ARBA00007362"/>
    </source>
</evidence>
<feature type="transmembrane region" description="Helical" evidence="8">
    <location>
        <begin position="146"/>
        <end position="163"/>
    </location>
</feature>
<dbReference type="InterPro" id="IPR004626">
    <property type="entry name" value="RarD"/>
</dbReference>
<comment type="caution">
    <text evidence="10">The sequence shown here is derived from an EMBL/GenBank/DDBJ whole genome shotgun (WGS) entry which is preliminary data.</text>
</comment>
<keyword evidence="4" id="KW-1003">Cell membrane</keyword>
<reference evidence="10" key="1">
    <citation type="submission" date="2022-10" db="EMBL/GenBank/DDBJ databases">
        <title>The WGS of Solirubrobacter phytolaccae KCTC 29190.</title>
        <authorList>
            <person name="Jiang Z."/>
        </authorList>
    </citation>
    <scope>NUCLEOTIDE SEQUENCE</scope>
    <source>
        <strain evidence="10">KCTC 29190</strain>
    </source>
</reference>
<keyword evidence="11" id="KW-1185">Reference proteome</keyword>
<dbReference type="SUPFAM" id="SSF103481">
    <property type="entry name" value="Multidrug resistance efflux transporter EmrE"/>
    <property type="match status" value="2"/>
</dbReference>
<evidence type="ECO:0000256" key="6">
    <source>
        <dbReference type="ARBA" id="ARBA00022989"/>
    </source>
</evidence>
<dbReference type="InterPro" id="IPR000620">
    <property type="entry name" value="EamA_dom"/>
</dbReference>
<feature type="transmembrane region" description="Helical" evidence="8">
    <location>
        <begin position="115"/>
        <end position="134"/>
    </location>
</feature>
<name>A0A9X3S8C4_9ACTN</name>
<comment type="similarity">
    <text evidence="2">Belongs to the EamA transporter family.</text>
</comment>